<evidence type="ECO:0000256" key="2">
    <source>
        <dbReference type="SAM" id="Phobius"/>
    </source>
</evidence>
<dbReference type="PANTHER" id="PTHR34717">
    <property type="entry name" value="EG:BACR7A4.20 PROTEIN"/>
    <property type="match status" value="1"/>
</dbReference>
<gene>
    <name evidence="3" type="ORF">GSLYS_00006807001</name>
</gene>
<name>A0AAV2HH75_LYMST</name>
<protein>
    <submittedName>
        <fullName evidence="3">Uncharacterized protein</fullName>
    </submittedName>
</protein>
<comment type="caution">
    <text evidence="3">The sequence shown here is derived from an EMBL/GenBank/DDBJ whole genome shotgun (WGS) entry which is preliminary data.</text>
</comment>
<reference evidence="3 4" key="1">
    <citation type="submission" date="2024-04" db="EMBL/GenBank/DDBJ databases">
        <authorList>
            <consortium name="Genoscope - CEA"/>
            <person name="William W."/>
        </authorList>
    </citation>
    <scope>NUCLEOTIDE SEQUENCE [LARGE SCALE GENOMIC DNA]</scope>
</reference>
<accession>A0AAV2HH75</accession>
<dbReference type="EMBL" id="CAXITT010000125">
    <property type="protein sequence ID" value="CAL1532789.1"/>
    <property type="molecule type" value="Genomic_DNA"/>
</dbReference>
<feature type="region of interest" description="Disordered" evidence="1">
    <location>
        <begin position="95"/>
        <end position="116"/>
    </location>
</feature>
<dbReference type="PANTHER" id="PTHR34717:SF1">
    <property type="entry name" value="EG:BACR7A4.20 PROTEIN"/>
    <property type="match status" value="1"/>
</dbReference>
<organism evidence="3 4">
    <name type="scientific">Lymnaea stagnalis</name>
    <name type="common">Great pond snail</name>
    <name type="synonym">Helix stagnalis</name>
    <dbReference type="NCBI Taxonomy" id="6523"/>
    <lineage>
        <taxon>Eukaryota</taxon>
        <taxon>Metazoa</taxon>
        <taxon>Spiralia</taxon>
        <taxon>Lophotrochozoa</taxon>
        <taxon>Mollusca</taxon>
        <taxon>Gastropoda</taxon>
        <taxon>Heterobranchia</taxon>
        <taxon>Euthyneura</taxon>
        <taxon>Panpulmonata</taxon>
        <taxon>Hygrophila</taxon>
        <taxon>Lymnaeoidea</taxon>
        <taxon>Lymnaeidae</taxon>
        <taxon>Lymnaea</taxon>
    </lineage>
</organism>
<keyword evidence="2" id="KW-0812">Transmembrane</keyword>
<sequence length="434" mass="49888">MSSILIIHRLCVLFGPKVRGINNSNMTPLFLAVFSLIAAFFLWLLIEWAIRYINGQHVHIPFVYRQPGLFYPIKYHFFRFILWLRKRQNERKQQHKLASSADAGYGVRSRNSPDDMDKLQVLPKEEPLAVDAVYFNGGNSSGVFLVAATARRQDNIVQTILYIRLPNIGLLEITSLPDTHLTGTDNGSSYSAGGLTITPVKPMDTWNLKFDGIMRIAETREKVNVKFDLVWKAITKPFDFDTDLHPHVMADGIARERWSRQYFDTLKRAHQTHYEQFGEIVGVVHVSGHPDQEVKVQGVRDHSYGNIRDWKLFHRYVLNYVHLEDGTSLCVGAISMPLTVSRLVVGYVFHPDGSMDSVSSTDFEFFNWGDETEPPDKLILKFTAGNKTYNLMSTKIQCPVFYMGQDWDAKIYERFCNYLVNGVKGWGISEWDYR</sequence>
<feature type="transmembrane region" description="Helical" evidence="2">
    <location>
        <begin position="30"/>
        <end position="50"/>
    </location>
</feature>
<proteinExistence type="predicted"/>
<dbReference type="Proteomes" id="UP001497497">
    <property type="component" value="Unassembled WGS sequence"/>
</dbReference>
<evidence type="ECO:0000313" key="4">
    <source>
        <dbReference type="Proteomes" id="UP001497497"/>
    </source>
</evidence>
<dbReference type="AlphaFoldDB" id="A0AAV2HH75"/>
<keyword evidence="2" id="KW-0472">Membrane</keyword>
<evidence type="ECO:0000313" key="3">
    <source>
        <dbReference type="EMBL" id="CAL1532789.1"/>
    </source>
</evidence>
<keyword evidence="4" id="KW-1185">Reference proteome</keyword>
<evidence type="ECO:0000256" key="1">
    <source>
        <dbReference type="SAM" id="MobiDB-lite"/>
    </source>
</evidence>
<keyword evidence="2" id="KW-1133">Transmembrane helix</keyword>